<dbReference type="InterPro" id="IPR036249">
    <property type="entry name" value="Thioredoxin-like_sf"/>
</dbReference>
<gene>
    <name evidence="2" type="ORF">BaRGS_00009560</name>
</gene>
<evidence type="ECO:0000313" key="3">
    <source>
        <dbReference type="Proteomes" id="UP001519460"/>
    </source>
</evidence>
<dbReference type="AlphaFoldDB" id="A0ABD0LIN9"/>
<protein>
    <recommendedName>
        <fullName evidence="1">DSBA-like thioredoxin domain-containing protein</fullName>
    </recommendedName>
</protein>
<evidence type="ECO:0000313" key="2">
    <source>
        <dbReference type="EMBL" id="KAK7499300.1"/>
    </source>
</evidence>
<feature type="domain" description="DSBA-like thioredoxin" evidence="1">
    <location>
        <begin position="9"/>
        <end position="202"/>
    </location>
</feature>
<reference evidence="2 3" key="1">
    <citation type="journal article" date="2023" name="Sci. Data">
        <title>Genome assembly of the Korean intertidal mud-creeper Batillaria attramentaria.</title>
        <authorList>
            <person name="Patra A.K."/>
            <person name="Ho P.T."/>
            <person name="Jun S."/>
            <person name="Lee S.J."/>
            <person name="Kim Y."/>
            <person name="Won Y.J."/>
        </authorList>
    </citation>
    <scope>NUCLEOTIDE SEQUENCE [LARGE SCALE GENOMIC DNA]</scope>
    <source>
        <strain evidence="2">Wonlab-2016</strain>
    </source>
</reference>
<name>A0ABD0LIN9_9CAEN</name>
<proteinExistence type="predicted"/>
<dbReference type="Gene3D" id="3.40.30.10">
    <property type="entry name" value="Glutaredoxin"/>
    <property type="match status" value="1"/>
</dbReference>
<comment type="caution">
    <text evidence="2">The sequence shown here is derived from an EMBL/GenBank/DDBJ whole genome shotgun (WGS) entry which is preliminary data.</text>
</comment>
<dbReference type="Pfam" id="PF01323">
    <property type="entry name" value="DSBA"/>
    <property type="match status" value="1"/>
</dbReference>
<accession>A0ABD0LIN9</accession>
<dbReference type="PANTHER" id="PTHR13887">
    <property type="entry name" value="GLUTATHIONE S-TRANSFERASE KAPPA"/>
    <property type="match status" value="1"/>
</dbReference>
<dbReference type="InterPro" id="IPR001853">
    <property type="entry name" value="DSBA-like_thioredoxin_dom"/>
</dbReference>
<organism evidence="2 3">
    <name type="scientific">Batillaria attramentaria</name>
    <dbReference type="NCBI Taxonomy" id="370345"/>
    <lineage>
        <taxon>Eukaryota</taxon>
        <taxon>Metazoa</taxon>
        <taxon>Spiralia</taxon>
        <taxon>Lophotrochozoa</taxon>
        <taxon>Mollusca</taxon>
        <taxon>Gastropoda</taxon>
        <taxon>Caenogastropoda</taxon>
        <taxon>Sorbeoconcha</taxon>
        <taxon>Cerithioidea</taxon>
        <taxon>Batillariidae</taxon>
        <taxon>Batillaria</taxon>
    </lineage>
</organism>
<dbReference type="EMBL" id="JACVVK020000045">
    <property type="protein sequence ID" value="KAK7499300.1"/>
    <property type="molecule type" value="Genomic_DNA"/>
</dbReference>
<keyword evidence="3" id="KW-1185">Reference proteome</keyword>
<dbReference type="PANTHER" id="PTHR13887:SF41">
    <property type="entry name" value="THIOREDOXIN SUPERFAMILY PROTEIN"/>
    <property type="match status" value="1"/>
</dbReference>
<dbReference type="SUPFAM" id="SSF52833">
    <property type="entry name" value="Thioredoxin-like"/>
    <property type="match status" value="1"/>
</dbReference>
<evidence type="ECO:0000259" key="1">
    <source>
        <dbReference type="Pfam" id="PF01323"/>
    </source>
</evidence>
<dbReference type="CDD" id="cd03024">
    <property type="entry name" value="DsbA_FrnE"/>
    <property type="match status" value="1"/>
</dbReference>
<sequence length="217" mass="24295">MATRPVVNVDVVSDVMCPWCWVGKRRLEGGMKSLEDKFQFRVRWLPYMLRPQAPPEGLPIPPQYRSGPRMEQIRQAGQEVGIEFTFKNTAFPSTLRAHALLDLAASKEGVDKQNDVAERLFKAYFTDGSMLTADDVVSIGSEAGFDAKEVRAFINSEDNLEAVRKAAEAWSMKGVEGVPLFYFNGQRMFSGAQSEDVFKRMLSMAAERFPAAQVSKT</sequence>
<dbReference type="Proteomes" id="UP001519460">
    <property type="component" value="Unassembled WGS sequence"/>
</dbReference>